<dbReference type="InterPro" id="IPR035907">
    <property type="entry name" value="Hppk_sf"/>
</dbReference>
<dbReference type="NCBIfam" id="TIGR01498">
    <property type="entry name" value="folK"/>
    <property type="match status" value="1"/>
</dbReference>
<dbReference type="Pfam" id="PF01288">
    <property type="entry name" value="HPPK"/>
    <property type="match status" value="1"/>
</dbReference>
<organism evidence="10 11">
    <name type="scientific">Fervidicella metallireducens AeB</name>
    <dbReference type="NCBI Taxonomy" id="1403537"/>
    <lineage>
        <taxon>Bacteria</taxon>
        <taxon>Bacillati</taxon>
        <taxon>Bacillota</taxon>
        <taxon>Clostridia</taxon>
        <taxon>Eubacteriales</taxon>
        <taxon>Clostridiaceae</taxon>
        <taxon>Fervidicella</taxon>
    </lineage>
</organism>
<comment type="catalytic activity">
    <reaction evidence="1">
        <text>6-hydroxymethyl-7,8-dihydropterin + ATP = (7,8-dihydropterin-6-yl)methyl diphosphate + AMP + H(+)</text>
        <dbReference type="Rhea" id="RHEA:11412"/>
        <dbReference type="ChEBI" id="CHEBI:15378"/>
        <dbReference type="ChEBI" id="CHEBI:30616"/>
        <dbReference type="ChEBI" id="CHEBI:44841"/>
        <dbReference type="ChEBI" id="CHEBI:72950"/>
        <dbReference type="ChEBI" id="CHEBI:456215"/>
        <dbReference type="EC" id="2.7.6.3"/>
    </reaction>
</comment>
<dbReference type="GO" id="GO:0046654">
    <property type="term" value="P:tetrahydrofolate biosynthetic process"/>
    <property type="evidence" value="ECO:0007669"/>
    <property type="project" value="UniProtKB-UniPathway"/>
</dbReference>
<dbReference type="STRING" id="1403537.Q428_02820"/>
<dbReference type="PANTHER" id="PTHR43071:SF1">
    <property type="entry name" value="2-AMINO-4-HYDROXY-6-HYDROXYMETHYLDIHYDROPTERIDINE PYROPHOSPHOKINASE"/>
    <property type="match status" value="1"/>
</dbReference>
<evidence type="ECO:0000256" key="5">
    <source>
        <dbReference type="ARBA" id="ARBA00022741"/>
    </source>
</evidence>
<evidence type="ECO:0000313" key="11">
    <source>
        <dbReference type="Proteomes" id="UP000019681"/>
    </source>
</evidence>
<dbReference type="SUPFAM" id="SSF55083">
    <property type="entry name" value="6-hydroxymethyl-7,8-dihydropterin pyrophosphokinase, HPPK"/>
    <property type="match status" value="1"/>
</dbReference>
<keyword evidence="11" id="KW-1185">Reference proteome</keyword>
<keyword evidence="6 10" id="KW-0418">Kinase</keyword>
<dbReference type="PANTHER" id="PTHR43071">
    <property type="entry name" value="2-AMINO-4-HYDROXY-6-HYDROXYMETHYLDIHYDROPTERIDINE PYROPHOSPHOKINASE"/>
    <property type="match status" value="1"/>
</dbReference>
<evidence type="ECO:0000256" key="4">
    <source>
        <dbReference type="ARBA" id="ARBA00022679"/>
    </source>
</evidence>
<comment type="pathway">
    <text evidence="2">Cofactor biosynthesis; tetrahydrofolate biosynthesis; 2-amino-4-hydroxy-6-hydroxymethyl-7,8-dihydropteridine diphosphate from 7,8-dihydroneopterin triphosphate: step 4/4.</text>
</comment>
<protein>
    <recommendedName>
        <fullName evidence="3">2-amino-4-hydroxy-6-hydroxymethyldihydropteridine diphosphokinase</fullName>
        <ecNumber evidence="3">2.7.6.3</ecNumber>
    </recommendedName>
</protein>
<evidence type="ECO:0000256" key="7">
    <source>
        <dbReference type="ARBA" id="ARBA00022840"/>
    </source>
</evidence>
<dbReference type="GO" id="GO:0016301">
    <property type="term" value="F:kinase activity"/>
    <property type="evidence" value="ECO:0007669"/>
    <property type="project" value="UniProtKB-KW"/>
</dbReference>
<evidence type="ECO:0000256" key="2">
    <source>
        <dbReference type="ARBA" id="ARBA00005051"/>
    </source>
</evidence>
<dbReference type="OrthoDB" id="9808041at2"/>
<dbReference type="EMBL" id="AZQP01000005">
    <property type="protein sequence ID" value="EYE89379.1"/>
    <property type="molecule type" value="Genomic_DNA"/>
</dbReference>
<evidence type="ECO:0000256" key="8">
    <source>
        <dbReference type="ARBA" id="ARBA00022909"/>
    </source>
</evidence>
<evidence type="ECO:0000313" key="10">
    <source>
        <dbReference type="EMBL" id="EYE89379.1"/>
    </source>
</evidence>
<dbReference type="RefSeq" id="WP_035377947.1">
    <property type="nucleotide sequence ID" value="NZ_AZQP01000005.1"/>
</dbReference>
<keyword evidence="5" id="KW-0547">Nucleotide-binding</keyword>
<sequence>MNTAYIAFGSNIGDSYSTIEKALRLIEERGMKITKVSEIIETEPYGYKEQPKFVNGAIEVKTRLSCREVLLTLLQIEKDSGRVREFKWGPRNIDLDVILYNDEIYDEEDLKVPHPDMQNRDFVLKPLKDICPDYVHPVLKKSIAQLLYDLENSDRK</sequence>
<dbReference type="CDD" id="cd00483">
    <property type="entry name" value="HPPK"/>
    <property type="match status" value="1"/>
</dbReference>
<dbReference type="GO" id="GO:0005524">
    <property type="term" value="F:ATP binding"/>
    <property type="evidence" value="ECO:0007669"/>
    <property type="project" value="UniProtKB-KW"/>
</dbReference>
<dbReference type="GO" id="GO:0046656">
    <property type="term" value="P:folic acid biosynthetic process"/>
    <property type="evidence" value="ECO:0007669"/>
    <property type="project" value="UniProtKB-KW"/>
</dbReference>
<dbReference type="PROSITE" id="PS00794">
    <property type="entry name" value="HPPK"/>
    <property type="match status" value="1"/>
</dbReference>
<dbReference type="Proteomes" id="UP000019681">
    <property type="component" value="Unassembled WGS sequence"/>
</dbReference>
<accession>A0A017RY89</accession>
<dbReference type="AlphaFoldDB" id="A0A017RY89"/>
<keyword evidence="7" id="KW-0067">ATP-binding</keyword>
<keyword evidence="8" id="KW-0289">Folate biosynthesis</keyword>
<reference evidence="10 11" key="1">
    <citation type="journal article" date="2014" name="Genome Announc.">
        <title>Draft Genome Sequence of Fervidicella metallireducens Strain AeBT, an Iron-Reducing Thermoanaerobe from the Great Artesian Basin.</title>
        <authorList>
            <person name="Patel B.K."/>
        </authorList>
    </citation>
    <scope>NUCLEOTIDE SEQUENCE [LARGE SCALE GENOMIC DNA]</scope>
    <source>
        <strain evidence="10 11">AeB</strain>
    </source>
</reference>
<feature type="domain" description="7,8-dihydro-6-hydroxymethylpterin-pyrophosphokinase" evidence="9">
    <location>
        <begin position="87"/>
        <end position="98"/>
    </location>
</feature>
<dbReference type="Gene3D" id="3.30.70.560">
    <property type="entry name" value="7,8-Dihydro-6-hydroxymethylpterin-pyrophosphokinase HPPK"/>
    <property type="match status" value="1"/>
</dbReference>
<evidence type="ECO:0000256" key="3">
    <source>
        <dbReference type="ARBA" id="ARBA00013253"/>
    </source>
</evidence>
<proteinExistence type="predicted"/>
<dbReference type="UniPathway" id="UPA00077">
    <property type="reaction ID" value="UER00155"/>
</dbReference>
<evidence type="ECO:0000259" key="9">
    <source>
        <dbReference type="PROSITE" id="PS00794"/>
    </source>
</evidence>
<gene>
    <name evidence="10" type="ORF">Q428_02820</name>
</gene>
<name>A0A017RY89_9CLOT</name>
<keyword evidence="4" id="KW-0808">Transferase</keyword>
<dbReference type="EC" id="2.7.6.3" evidence="3"/>
<dbReference type="InterPro" id="IPR000550">
    <property type="entry name" value="Hppk"/>
</dbReference>
<dbReference type="GO" id="GO:0003848">
    <property type="term" value="F:2-amino-4-hydroxy-6-hydroxymethyldihydropteridine diphosphokinase activity"/>
    <property type="evidence" value="ECO:0007669"/>
    <property type="project" value="UniProtKB-EC"/>
</dbReference>
<evidence type="ECO:0000256" key="6">
    <source>
        <dbReference type="ARBA" id="ARBA00022777"/>
    </source>
</evidence>
<comment type="caution">
    <text evidence="10">The sequence shown here is derived from an EMBL/GenBank/DDBJ whole genome shotgun (WGS) entry which is preliminary data.</text>
</comment>
<evidence type="ECO:0000256" key="1">
    <source>
        <dbReference type="ARBA" id="ARBA00000198"/>
    </source>
</evidence>